<accession>A0A410GCN9</accession>
<dbReference type="PANTHER" id="PTHR13847">
    <property type="entry name" value="SARCOSINE DEHYDROGENASE-RELATED"/>
    <property type="match status" value="1"/>
</dbReference>
<comment type="catalytic activity">
    <reaction evidence="10">
        <text>5-aminomethyl-2-thiouridine(34) in tRNA + S-adenosyl-L-methionine = 5-methylaminomethyl-2-thiouridine(34) in tRNA + S-adenosyl-L-homocysteine + H(+)</text>
        <dbReference type="Rhea" id="RHEA:19569"/>
        <dbReference type="Rhea" id="RHEA-COMP:10195"/>
        <dbReference type="Rhea" id="RHEA-COMP:10197"/>
        <dbReference type="ChEBI" id="CHEBI:15378"/>
        <dbReference type="ChEBI" id="CHEBI:57856"/>
        <dbReference type="ChEBI" id="CHEBI:59789"/>
        <dbReference type="ChEBI" id="CHEBI:74454"/>
        <dbReference type="ChEBI" id="CHEBI:74455"/>
        <dbReference type="EC" id="2.1.1.61"/>
    </reaction>
</comment>
<dbReference type="RefSeq" id="WP_128355067.1">
    <property type="nucleotide sequence ID" value="NZ_CP022987.1"/>
</dbReference>
<dbReference type="Gene3D" id="3.30.9.10">
    <property type="entry name" value="D-Amino Acid Oxidase, subunit A, domain 2"/>
    <property type="match status" value="1"/>
</dbReference>
<comment type="similarity">
    <text evidence="10">In the C-terminal section; belongs to the DAO family.</text>
</comment>
<dbReference type="Gene3D" id="3.50.50.60">
    <property type="entry name" value="FAD/NAD(P)-binding domain"/>
    <property type="match status" value="1"/>
</dbReference>
<evidence type="ECO:0000256" key="8">
    <source>
        <dbReference type="ARBA" id="ARBA00023002"/>
    </source>
</evidence>
<keyword evidence="14" id="KW-1185">Reference proteome</keyword>
<evidence type="ECO:0000259" key="11">
    <source>
        <dbReference type="Pfam" id="PF01266"/>
    </source>
</evidence>
<dbReference type="GO" id="GO:0004808">
    <property type="term" value="F:tRNA (5-methylaminomethyl-2-thiouridylate)(34)-methyltransferase activity"/>
    <property type="evidence" value="ECO:0007669"/>
    <property type="project" value="UniProtKB-EC"/>
</dbReference>
<organism evidence="13 14">
    <name type="scientific">Pollutimonas thiosulfatoxidans</name>
    <dbReference type="NCBI Taxonomy" id="2028345"/>
    <lineage>
        <taxon>Bacteria</taxon>
        <taxon>Pseudomonadati</taxon>
        <taxon>Pseudomonadota</taxon>
        <taxon>Betaproteobacteria</taxon>
        <taxon>Burkholderiales</taxon>
        <taxon>Alcaligenaceae</taxon>
        <taxon>Pollutimonas</taxon>
    </lineage>
</organism>
<evidence type="ECO:0000256" key="7">
    <source>
        <dbReference type="ARBA" id="ARBA00022827"/>
    </source>
</evidence>
<sequence length="621" mass="66461">MSSNYQPLTPATVAFNEQGVPVHPHYGDVYHPPWGALEQAARVFLRGNGLPQRWQGRDTFTVCETGFGLGHNFLALWQSWRTDPQRCRHLHVVSFEAHPFNRGDLAQLLGRLTGAECGLADQLIQAWPPLLPGLHRLEFEGGHLTLTLAFGQIERLARQVTARVDAFFLDGFAPRVNPQMWSRSLFGQLVRIASVGATAASWCCAGEVRRSLRDAGFLVSKAAGYGGKREIMVATLRPGLGRPVVDTRRRDPVMIVGGGIAAAGVAQALSLRGHAVTVLDPVFTAGLGAAQRGHIAVALSPVISRGDDLRARLARAGVSRALQRWQGLTGRARPWRCGTLQLATTQADALEQQRALKELAFPSDWVKWLDAEAAAQQAGVPLSRGGLWFADGQRAQPERLLEALFTLPEVYCIGKAVARLGQTDTGDWAAFDAQGSLLATATQLVLANSSAVSSLLATLTQPVSLPKVAAMRRIAGQVAYFQGGKAGEAHSVVAGNGYWLPAVTGLCTAGSTYLPDAEASRLSEKALAQIAQQASALLGLAQQDLGARPGNNKGWAGWRAAVSDRLPVIGRIDGYPGLWLASGYGSRGLTWSALAGDVIAAELRGEPAILERELLRKIAPR</sequence>
<dbReference type="GO" id="GO:0016645">
    <property type="term" value="F:oxidoreductase activity, acting on the CH-NH group of donors"/>
    <property type="evidence" value="ECO:0007669"/>
    <property type="project" value="InterPro"/>
</dbReference>
<dbReference type="NCBIfam" id="TIGR03197">
    <property type="entry name" value="MnmC_Cterm"/>
    <property type="match status" value="1"/>
</dbReference>
<keyword evidence="1 10" id="KW-0963">Cytoplasm</keyword>
<comment type="cofactor">
    <cofactor evidence="10">
        <name>FAD</name>
        <dbReference type="ChEBI" id="CHEBI:57692"/>
    </cofactor>
</comment>
<keyword evidence="4 10" id="KW-0808">Transferase</keyword>
<dbReference type="HAMAP" id="MF_01102">
    <property type="entry name" value="MnmC"/>
    <property type="match status" value="1"/>
</dbReference>
<keyword evidence="8 10" id="KW-0560">Oxidoreductase</keyword>
<evidence type="ECO:0000256" key="1">
    <source>
        <dbReference type="ARBA" id="ARBA00022490"/>
    </source>
</evidence>
<dbReference type="InterPro" id="IPR029063">
    <property type="entry name" value="SAM-dependent_MTases_sf"/>
</dbReference>
<evidence type="ECO:0000259" key="12">
    <source>
        <dbReference type="Pfam" id="PF05430"/>
    </source>
</evidence>
<dbReference type="GO" id="GO:0032259">
    <property type="term" value="P:methylation"/>
    <property type="evidence" value="ECO:0007669"/>
    <property type="project" value="UniProtKB-KW"/>
</dbReference>
<evidence type="ECO:0000256" key="5">
    <source>
        <dbReference type="ARBA" id="ARBA00022691"/>
    </source>
</evidence>
<name>A0A410GCN9_9BURK</name>
<dbReference type="NCBIfam" id="NF033855">
    <property type="entry name" value="tRNA_MNMC2"/>
    <property type="match status" value="1"/>
</dbReference>
<dbReference type="InterPro" id="IPR006076">
    <property type="entry name" value="FAD-dep_OxRdtase"/>
</dbReference>
<evidence type="ECO:0000256" key="6">
    <source>
        <dbReference type="ARBA" id="ARBA00022694"/>
    </source>
</evidence>
<dbReference type="InterPro" id="IPR023032">
    <property type="entry name" value="tRNA_MAMT_biosynth_bifunc_MnmC"/>
</dbReference>
<dbReference type="Pfam" id="PF05430">
    <property type="entry name" value="Methyltransf_30"/>
    <property type="match status" value="1"/>
</dbReference>
<evidence type="ECO:0000256" key="10">
    <source>
        <dbReference type="HAMAP-Rule" id="MF_01102"/>
    </source>
</evidence>
<evidence type="ECO:0000256" key="9">
    <source>
        <dbReference type="ARBA" id="ARBA00023268"/>
    </source>
</evidence>
<evidence type="ECO:0000313" key="13">
    <source>
        <dbReference type="EMBL" id="QAA94067.1"/>
    </source>
</evidence>
<dbReference type="Proteomes" id="UP000283474">
    <property type="component" value="Chromosome"/>
</dbReference>
<dbReference type="InterPro" id="IPR017610">
    <property type="entry name" value="tRNA_S-uridine_synth_MnmC_C"/>
</dbReference>
<feature type="domain" description="MnmC-like methyltransferase" evidence="12">
    <location>
        <begin position="119"/>
        <end position="236"/>
    </location>
</feature>
<dbReference type="GO" id="GO:0005737">
    <property type="term" value="C:cytoplasm"/>
    <property type="evidence" value="ECO:0007669"/>
    <property type="project" value="UniProtKB-SubCell"/>
</dbReference>
<keyword evidence="2 10" id="KW-0489">Methyltransferase</keyword>
<comment type="function">
    <text evidence="10">Catalyzes the last two steps in the biosynthesis of 5-methylaminomethyl-2-thiouridine (mnm(5)s(2)U) at the wobble position (U34) in tRNA. Catalyzes the FAD-dependent demodification of cmnm(5)s(2)U34 to nm(5)s(2)U34, followed by the transfer of a methyl group from S-adenosyl-L-methionine to nm(5)s(2)U34, to form mnm(5)s(2)U34.</text>
</comment>
<dbReference type="EMBL" id="CP022987">
    <property type="protein sequence ID" value="QAA94067.1"/>
    <property type="molecule type" value="Genomic_DNA"/>
</dbReference>
<comment type="subcellular location">
    <subcellularLocation>
        <location evidence="10">Cytoplasm</location>
    </subcellularLocation>
</comment>
<dbReference type="InterPro" id="IPR008471">
    <property type="entry name" value="MnmC-like_methylTransf"/>
</dbReference>
<dbReference type="Pfam" id="PF01266">
    <property type="entry name" value="DAO"/>
    <property type="match status" value="1"/>
</dbReference>
<keyword evidence="6 10" id="KW-0819">tRNA processing</keyword>
<dbReference type="KEGG" id="pus:CKA81_09650"/>
<dbReference type="PANTHER" id="PTHR13847:SF283">
    <property type="entry name" value="TRNA 5-METHYLAMINOMETHYL-2-THIOURIDINE BIOSYNTHESIS BIFUNCTIONAL PROTEIN MNMC"/>
    <property type="match status" value="1"/>
</dbReference>
<feature type="domain" description="FAD dependent oxidoreductase" evidence="11">
    <location>
        <begin position="253"/>
        <end position="601"/>
    </location>
</feature>
<comment type="similarity">
    <text evidence="10">In the N-terminal section; belongs to the methyltransferase superfamily. tRNA (mnm(5)s(2)U34)-methyltransferase family.</text>
</comment>
<dbReference type="InterPro" id="IPR036188">
    <property type="entry name" value="FAD/NAD-bd_sf"/>
</dbReference>
<dbReference type="AlphaFoldDB" id="A0A410GCN9"/>
<dbReference type="EC" id="1.5.-.-" evidence="10"/>
<keyword evidence="9 10" id="KW-0511">Multifunctional enzyme</keyword>
<dbReference type="GO" id="GO:0002097">
    <property type="term" value="P:tRNA wobble base modification"/>
    <property type="evidence" value="ECO:0007669"/>
    <property type="project" value="UniProtKB-UniRule"/>
</dbReference>
<reference evidence="13 14" key="1">
    <citation type="submission" date="2017-08" db="EMBL/GenBank/DDBJ databases">
        <authorList>
            <person name="Park S.-J."/>
            <person name="Kim H."/>
        </authorList>
    </citation>
    <scope>NUCLEOTIDE SEQUENCE [LARGE SCALE GENOMIC DNA]</scope>
    <source>
        <strain evidence="14">ye3</strain>
    </source>
</reference>
<feature type="region of interest" description="tRNA (mnm(5)s(2)U34)-methyltransferase" evidence="10">
    <location>
        <begin position="1"/>
        <end position="237"/>
    </location>
</feature>
<feature type="region of interest" description="FAD-dependent cmnm(5)s(2)U34 oxidoreductase" evidence="10">
    <location>
        <begin position="256"/>
        <end position="621"/>
    </location>
</feature>
<evidence type="ECO:0000256" key="2">
    <source>
        <dbReference type="ARBA" id="ARBA00022603"/>
    </source>
</evidence>
<keyword evidence="7 10" id="KW-0274">FAD</keyword>
<gene>
    <name evidence="10" type="primary">mnmC</name>
    <name evidence="13" type="ORF">CKA81_09650</name>
</gene>
<dbReference type="SUPFAM" id="SSF51905">
    <property type="entry name" value="FAD/NAD(P)-binding domain"/>
    <property type="match status" value="1"/>
</dbReference>
<proteinExistence type="inferred from homology"/>
<dbReference type="Gene3D" id="3.40.50.150">
    <property type="entry name" value="Vaccinia Virus protein VP39"/>
    <property type="match status" value="1"/>
</dbReference>
<keyword evidence="3 10" id="KW-0285">Flavoprotein</keyword>
<evidence type="ECO:0000256" key="4">
    <source>
        <dbReference type="ARBA" id="ARBA00022679"/>
    </source>
</evidence>
<evidence type="ECO:0000256" key="3">
    <source>
        <dbReference type="ARBA" id="ARBA00022630"/>
    </source>
</evidence>
<dbReference type="OrthoDB" id="9786494at2"/>
<protein>
    <recommendedName>
        <fullName evidence="10">tRNA 5-methylaminomethyl-2-thiouridine biosynthesis bifunctional protein MnmC</fullName>
        <shortName evidence="10">tRNA mnm(5)s(2)U biosynthesis bifunctional protein</shortName>
    </recommendedName>
    <domain>
        <recommendedName>
            <fullName evidence="10">tRNA (mnm(5)s(2)U34)-methyltransferase</fullName>
            <ecNumber evidence="10">2.1.1.61</ecNumber>
        </recommendedName>
    </domain>
    <domain>
        <recommendedName>
            <fullName evidence="10">FAD-dependent cmnm(5)s(2)U34 oxidoreductase</fullName>
            <ecNumber evidence="10">1.5.-.-</ecNumber>
        </recommendedName>
    </domain>
</protein>
<keyword evidence="5 10" id="KW-0949">S-adenosyl-L-methionine</keyword>
<evidence type="ECO:0000313" key="14">
    <source>
        <dbReference type="Proteomes" id="UP000283474"/>
    </source>
</evidence>
<dbReference type="InterPro" id="IPR047785">
    <property type="entry name" value="tRNA_MNMC2"/>
</dbReference>
<dbReference type="EC" id="2.1.1.61" evidence="10"/>
<dbReference type="GO" id="GO:0050660">
    <property type="term" value="F:flavin adenine dinucleotide binding"/>
    <property type="evidence" value="ECO:0007669"/>
    <property type="project" value="UniProtKB-UniRule"/>
</dbReference>